<dbReference type="AlphaFoldDB" id="A0A8B0ST58"/>
<keyword evidence="1" id="KW-0808">Transferase</keyword>
<organism evidence="1">
    <name type="scientific">Klebsiella pneumoniae</name>
    <dbReference type="NCBI Taxonomy" id="573"/>
    <lineage>
        <taxon>Bacteria</taxon>
        <taxon>Pseudomonadati</taxon>
        <taxon>Pseudomonadota</taxon>
        <taxon>Gammaproteobacteria</taxon>
        <taxon>Enterobacterales</taxon>
        <taxon>Enterobacteriaceae</taxon>
        <taxon>Klebsiella/Raoultella group</taxon>
        <taxon>Klebsiella</taxon>
        <taxon>Klebsiella pneumoniae complex</taxon>
    </lineage>
</organism>
<protein>
    <submittedName>
        <fullName evidence="1">Aspartate aminotransferase</fullName>
        <ecNumber evidence="1">2.6.1.1</ecNumber>
    </submittedName>
</protein>
<name>A0A8B0ST58_KLEPN</name>
<dbReference type="EC" id="2.6.1.1" evidence="1"/>
<keyword evidence="1" id="KW-0614">Plasmid</keyword>
<keyword evidence="1" id="KW-0032">Aminotransferase</keyword>
<geneLocation type="plasmid" evidence="1">
    <name>p17-15-vir-like</name>
</geneLocation>
<evidence type="ECO:0000313" key="1">
    <source>
        <dbReference type="EMBL" id="QTX14181.1"/>
    </source>
</evidence>
<accession>A0A8B0ST58</accession>
<dbReference type="EMBL" id="MN956836">
    <property type="protein sequence ID" value="QTX13834.1"/>
    <property type="molecule type" value="Genomic_DNA"/>
</dbReference>
<sequence length="40" mass="4528">MGEISVKKPEITPEMVEKNSLNRLIRCVCGKKIGPDPRNF</sequence>
<dbReference type="GO" id="GO:0004069">
    <property type="term" value="F:L-aspartate:2-oxoglutarate aminotransferase activity"/>
    <property type="evidence" value="ECO:0007669"/>
    <property type="project" value="UniProtKB-EC"/>
</dbReference>
<reference evidence="1" key="1">
    <citation type="submission" date="2020-01" db="EMBL/GenBank/DDBJ databases">
        <authorList>
            <person name="Qin S."/>
        </authorList>
    </citation>
    <scope>NUCLEOTIDE SEQUENCE</scope>
    <source>
        <strain evidence="1">CVir17-16-YZ6g</strain>
        <plasmid evidence="1">p17-15-vir-like</plasmid>
    </source>
</reference>
<dbReference type="EMBL" id="MN956836">
    <property type="protein sequence ID" value="QTX14181.1"/>
    <property type="molecule type" value="Genomic_DNA"/>
</dbReference>
<proteinExistence type="predicted"/>